<reference evidence="1" key="1">
    <citation type="journal article" date="2014" name="Front. Microbiol.">
        <title>High frequency of phylogenetically diverse reductive dehalogenase-homologous genes in deep subseafloor sedimentary metagenomes.</title>
        <authorList>
            <person name="Kawai M."/>
            <person name="Futagami T."/>
            <person name="Toyoda A."/>
            <person name="Takaki Y."/>
            <person name="Nishi S."/>
            <person name="Hori S."/>
            <person name="Arai W."/>
            <person name="Tsubouchi T."/>
            <person name="Morono Y."/>
            <person name="Uchiyama I."/>
            <person name="Ito T."/>
            <person name="Fujiyama A."/>
            <person name="Inagaki F."/>
            <person name="Takami H."/>
        </authorList>
    </citation>
    <scope>NUCLEOTIDE SEQUENCE</scope>
    <source>
        <strain evidence="1">Expedition CK06-06</strain>
    </source>
</reference>
<proteinExistence type="predicted"/>
<name>X0U1J4_9ZZZZ</name>
<gene>
    <name evidence="1" type="ORF">S01H1_20423</name>
</gene>
<dbReference type="EMBL" id="BARS01011175">
    <property type="protein sequence ID" value="GAF99399.1"/>
    <property type="molecule type" value="Genomic_DNA"/>
</dbReference>
<organism evidence="1">
    <name type="scientific">marine sediment metagenome</name>
    <dbReference type="NCBI Taxonomy" id="412755"/>
    <lineage>
        <taxon>unclassified sequences</taxon>
        <taxon>metagenomes</taxon>
        <taxon>ecological metagenomes</taxon>
    </lineage>
</organism>
<evidence type="ECO:0000313" key="1">
    <source>
        <dbReference type="EMBL" id="GAF99399.1"/>
    </source>
</evidence>
<accession>X0U1J4</accession>
<sequence length="44" mass="5292">MLFNDAAIVLLSYVVRDEKKFDSFRKDIKYVIKIIYKRGIQLQI</sequence>
<dbReference type="AlphaFoldDB" id="X0U1J4"/>
<comment type="caution">
    <text evidence="1">The sequence shown here is derived from an EMBL/GenBank/DDBJ whole genome shotgun (WGS) entry which is preliminary data.</text>
</comment>
<protein>
    <submittedName>
        <fullName evidence="1">Uncharacterized protein</fullName>
    </submittedName>
</protein>